<gene>
    <name evidence="1" type="ORF">GGX14DRAFT_580339</name>
</gene>
<sequence length="137" mass="15626">MVKTISALIYFCYLVRRNAISTPDLTSITNALKRFHQYRKIFFECGVRVDISLPRQHSLVHYPRFIRLFGPSKSPGGYKALPQMLVTLSRLDKLAAAKCEFTSRGSSYTAMVLVGYQPLYRRLLISPPTTTKMTTMV</sequence>
<dbReference type="AlphaFoldDB" id="A0AAD6UP47"/>
<dbReference type="EMBL" id="JARJCW010000164">
    <property type="protein sequence ID" value="KAJ7189847.1"/>
    <property type="molecule type" value="Genomic_DNA"/>
</dbReference>
<comment type="caution">
    <text evidence="1">The sequence shown here is derived from an EMBL/GenBank/DDBJ whole genome shotgun (WGS) entry which is preliminary data.</text>
</comment>
<evidence type="ECO:0000313" key="2">
    <source>
        <dbReference type="Proteomes" id="UP001219525"/>
    </source>
</evidence>
<protein>
    <submittedName>
        <fullName evidence="1">Uncharacterized protein</fullName>
    </submittedName>
</protein>
<proteinExistence type="predicted"/>
<name>A0AAD6UP47_9AGAR</name>
<organism evidence="1 2">
    <name type="scientific">Mycena pura</name>
    <dbReference type="NCBI Taxonomy" id="153505"/>
    <lineage>
        <taxon>Eukaryota</taxon>
        <taxon>Fungi</taxon>
        <taxon>Dikarya</taxon>
        <taxon>Basidiomycota</taxon>
        <taxon>Agaricomycotina</taxon>
        <taxon>Agaricomycetes</taxon>
        <taxon>Agaricomycetidae</taxon>
        <taxon>Agaricales</taxon>
        <taxon>Marasmiineae</taxon>
        <taxon>Mycenaceae</taxon>
        <taxon>Mycena</taxon>
    </lineage>
</organism>
<reference evidence="1" key="1">
    <citation type="submission" date="2023-03" db="EMBL/GenBank/DDBJ databases">
        <title>Massive genome expansion in bonnet fungi (Mycena s.s.) driven by repeated elements and novel gene families across ecological guilds.</title>
        <authorList>
            <consortium name="Lawrence Berkeley National Laboratory"/>
            <person name="Harder C.B."/>
            <person name="Miyauchi S."/>
            <person name="Viragh M."/>
            <person name="Kuo A."/>
            <person name="Thoen E."/>
            <person name="Andreopoulos B."/>
            <person name="Lu D."/>
            <person name="Skrede I."/>
            <person name="Drula E."/>
            <person name="Henrissat B."/>
            <person name="Morin E."/>
            <person name="Kohler A."/>
            <person name="Barry K."/>
            <person name="LaButti K."/>
            <person name="Morin E."/>
            <person name="Salamov A."/>
            <person name="Lipzen A."/>
            <person name="Mereny Z."/>
            <person name="Hegedus B."/>
            <person name="Baldrian P."/>
            <person name="Stursova M."/>
            <person name="Weitz H."/>
            <person name="Taylor A."/>
            <person name="Grigoriev I.V."/>
            <person name="Nagy L.G."/>
            <person name="Martin F."/>
            <person name="Kauserud H."/>
        </authorList>
    </citation>
    <scope>NUCLEOTIDE SEQUENCE</scope>
    <source>
        <strain evidence="1">9144</strain>
    </source>
</reference>
<dbReference type="Proteomes" id="UP001219525">
    <property type="component" value="Unassembled WGS sequence"/>
</dbReference>
<accession>A0AAD6UP47</accession>
<keyword evidence="2" id="KW-1185">Reference proteome</keyword>
<evidence type="ECO:0000313" key="1">
    <source>
        <dbReference type="EMBL" id="KAJ7189847.1"/>
    </source>
</evidence>